<dbReference type="EC" id="3.2.1.172" evidence="2"/>
<dbReference type="GO" id="GO:0005975">
    <property type="term" value="P:carbohydrate metabolic process"/>
    <property type="evidence" value="ECO:0007669"/>
    <property type="project" value="InterPro"/>
</dbReference>
<evidence type="ECO:0000313" key="3">
    <source>
        <dbReference type="Proteomes" id="UP000236311"/>
    </source>
</evidence>
<dbReference type="InterPro" id="IPR012341">
    <property type="entry name" value="6hp_glycosidase-like_sf"/>
</dbReference>
<keyword evidence="3" id="KW-1185">Reference proteome</keyword>
<dbReference type="SUPFAM" id="SSF48208">
    <property type="entry name" value="Six-hairpin glycosidases"/>
    <property type="match status" value="1"/>
</dbReference>
<dbReference type="InterPro" id="IPR010905">
    <property type="entry name" value="Glyco_hydro_88"/>
</dbReference>
<evidence type="ECO:0000313" key="2">
    <source>
        <dbReference type="EMBL" id="SOY29567.1"/>
    </source>
</evidence>
<reference evidence="2 3" key="1">
    <citation type="submission" date="2018-01" db="EMBL/GenBank/DDBJ databases">
        <authorList>
            <person name="Gaut B.S."/>
            <person name="Morton B.R."/>
            <person name="Clegg M.T."/>
            <person name="Duvall M.R."/>
        </authorList>
    </citation>
    <scope>NUCLEOTIDE SEQUENCE [LARGE SCALE GENOMIC DNA]</scope>
    <source>
        <strain evidence="2">GP69</strain>
    </source>
</reference>
<accession>A0A2K4ZGH6</accession>
<dbReference type="Pfam" id="PF07470">
    <property type="entry name" value="Glyco_hydro_88"/>
    <property type="match status" value="1"/>
</dbReference>
<dbReference type="InterPro" id="IPR008928">
    <property type="entry name" value="6-hairpin_glycosidase_sf"/>
</dbReference>
<dbReference type="Proteomes" id="UP000236311">
    <property type="component" value="Unassembled WGS sequence"/>
</dbReference>
<dbReference type="EMBL" id="OFSM01000010">
    <property type="protein sequence ID" value="SOY29567.1"/>
    <property type="molecule type" value="Genomic_DNA"/>
</dbReference>
<dbReference type="PANTHER" id="PTHR33886:SF8">
    <property type="entry name" value="UNSATURATED RHAMNOGALACTURONAN HYDROLASE (EUROFUNG)"/>
    <property type="match status" value="1"/>
</dbReference>
<dbReference type="PANTHER" id="PTHR33886">
    <property type="entry name" value="UNSATURATED RHAMNOGALACTURONAN HYDROLASE (EUROFUNG)"/>
    <property type="match status" value="1"/>
</dbReference>
<dbReference type="GO" id="GO:0102211">
    <property type="term" value="F:unsaturated rhamnogalacturonyl hydrolase activity"/>
    <property type="evidence" value="ECO:0007669"/>
    <property type="project" value="UniProtKB-EC"/>
</dbReference>
<evidence type="ECO:0000256" key="1">
    <source>
        <dbReference type="ARBA" id="ARBA00022801"/>
    </source>
</evidence>
<name>A0A2K4ZGH6_9FIRM</name>
<dbReference type="Gene3D" id="1.50.10.10">
    <property type="match status" value="1"/>
</dbReference>
<dbReference type="AlphaFoldDB" id="A0A2K4ZGH6"/>
<dbReference type="RefSeq" id="WP_242982400.1">
    <property type="nucleotide sequence ID" value="NZ_JANJZD010000001.1"/>
</dbReference>
<organism evidence="2 3">
    <name type="scientific">Acetatifactor muris</name>
    <dbReference type="NCBI Taxonomy" id="879566"/>
    <lineage>
        <taxon>Bacteria</taxon>
        <taxon>Bacillati</taxon>
        <taxon>Bacillota</taxon>
        <taxon>Clostridia</taxon>
        <taxon>Lachnospirales</taxon>
        <taxon>Lachnospiraceae</taxon>
        <taxon>Acetatifactor</taxon>
    </lineage>
</organism>
<gene>
    <name evidence="2" type="primary">yteR_2</name>
    <name evidence="2" type="ORF">AMURIS_02288</name>
</gene>
<sequence>MSGERMNEEKRPLFYAKASVETMMRRFKAEDLPPRGRFHYHQGVFLSGVYKTYQACGDERYFQYVKDWVDSCIDENGEILDCDRTQLDDLQPGILLYPLLDRTGDLRYKKALDMILPVIREFPRNAVGGFWHKHRYPDQMWLDGLYMAGPVTAEYGKRFHVPEDLDLVAQQALLMEERTKDPETGLLYHAWDCSGKVEWADPDTGLSPEFWGRSIGWVPVAVLDDLDFLPETHPARGELRRLVKELLEAVCRYQSREGRWYQVVDKGEAEGNWLETSCSCLFAAAICKAVRRGILPEEYLAYARKGYEGVVQSLEWEGEDLLVGGVCIGTGVGNYEHYINRPTSVNDLHGVGAFLIMCTECEKTF</sequence>
<keyword evidence="1 2" id="KW-0378">Hydrolase</keyword>
<proteinExistence type="predicted"/>
<dbReference type="InterPro" id="IPR052043">
    <property type="entry name" value="PolySaccharide_Degr_Enz"/>
</dbReference>
<keyword evidence="2" id="KW-0326">Glycosidase</keyword>
<protein>
    <submittedName>
        <fullName evidence="2">Unsaturated rhamnogalacturonyl hydrolase YteR</fullName>
        <ecNumber evidence="2">3.2.1.172</ecNumber>
    </submittedName>
</protein>